<name>A0A444UIY4_ACIRT</name>
<dbReference type="Gene3D" id="1.20.140.150">
    <property type="match status" value="1"/>
</dbReference>
<evidence type="ECO:0000313" key="11">
    <source>
        <dbReference type="Proteomes" id="UP000289886"/>
    </source>
</evidence>
<evidence type="ECO:0000256" key="9">
    <source>
        <dbReference type="SAM" id="MobiDB-lite"/>
    </source>
</evidence>
<reference evidence="10 11" key="1">
    <citation type="submission" date="2019-01" db="EMBL/GenBank/DDBJ databases">
        <title>Draft Genome and Complete Hox-Cluster Characterization of the Sterlet Sturgeon (Acipenser ruthenus).</title>
        <authorList>
            <person name="Wei Q."/>
        </authorList>
    </citation>
    <scope>NUCLEOTIDE SEQUENCE [LARGE SCALE GENOMIC DNA]</scope>
    <source>
        <strain evidence="10">WHYD16114868_AA</strain>
        <tissue evidence="10">Blood</tissue>
    </source>
</reference>
<comment type="subcellular location">
    <subcellularLocation>
        <location evidence="8">Cell junction</location>
        <location evidence="8">Tight junction</location>
    </subcellularLocation>
    <subcellularLocation>
        <location evidence="8">Cell membrane</location>
        <topology evidence="8">Multi-pass membrane protein</topology>
    </subcellularLocation>
</comment>
<evidence type="ECO:0000256" key="3">
    <source>
        <dbReference type="ARBA" id="ARBA00022475"/>
    </source>
</evidence>
<proteinExistence type="inferred from homology"/>
<dbReference type="PROSITE" id="PS01346">
    <property type="entry name" value="CLAUDIN"/>
    <property type="match status" value="1"/>
</dbReference>
<keyword evidence="7 8" id="KW-0472">Membrane</keyword>
<keyword evidence="6 8" id="KW-1133">Transmembrane helix</keyword>
<dbReference type="FunFam" id="1.20.140.150:FF:000001">
    <property type="entry name" value="Claudin"/>
    <property type="match status" value="1"/>
</dbReference>
<protein>
    <recommendedName>
        <fullName evidence="8">Claudin</fullName>
    </recommendedName>
</protein>
<keyword evidence="2 8" id="KW-0796">Tight junction</keyword>
<gene>
    <name evidence="10" type="ORF">EOD39_4322</name>
</gene>
<keyword evidence="11" id="KW-1185">Reference proteome</keyword>
<keyword evidence="3 8" id="KW-1003">Cell membrane</keyword>
<feature type="transmembrane region" description="Helical" evidence="8">
    <location>
        <begin position="118"/>
        <end position="141"/>
    </location>
</feature>
<dbReference type="InterPro" id="IPR004031">
    <property type="entry name" value="PMP22/EMP/MP20/Claudin"/>
</dbReference>
<feature type="transmembrane region" description="Helical" evidence="8">
    <location>
        <begin position="73"/>
        <end position="97"/>
    </location>
</feature>
<dbReference type="EMBL" id="SCEB01214478">
    <property type="protein sequence ID" value="RXM35114.1"/>
    <property type="molecule type" value="Genomic_DNA"/>
</dbReference>
<dbReference type="GO" id="GO:0005923">
    <property type="term" value="C:bicellular tight junction"/>
    <property type="evidence" value="ECO:0007669"/>
    <property type="project" value="UniProtKB-SubCell"/>
</dbReference>
<dbReference type="InterPro" id="IPR017974">
    <property type="entry name" value="Claudin_CS"/>
</dbReference>
<evidence type="ECO:0000256" key="5">
    <source>
        <dbReference type="ARBA" id="ARBA00022949"/>
    </source>
</evidence>
<feature type="transmembrane region" description="Helical" evidence="8">
    <location>
        <begin position="161"/>
        <end position="183"/>
    </location>
</feature>
<evidence type="ECO:0000256" key="6">
    <source>
        <dbReference type="ARBA" id="ARBA00022989"/>
    </source>
</evidence>
<dbReference type="GO" id="GO:0005198">
    <property type="term" value="F:structural molecule activity"/>
    <property type="evidence" value="ECO:0007669"/>
    <property type="project" value="InterPro"/>
</dbReference>
<evidence type="ECO:0000256" key="7">
    <source>
        <dbReference type="ARBA" id="ARBA00023136"/>
    </source>
</evidence>
<sequence>MANSGLQMLGFVLAFIGFVGLIASTSMPEWKASSYAGDNIVTALAIYEGLWMSCASQSTGQIQCKWFDSLLQLSAIVQTTRALMILGIFLGFFAILIASLGMKCTTCFADDKQKKSRIATIGGAVFITAGLSALVATSWYGHRIAQDFYNPFTPTNTKFEFGMALFIGWGAAALCILGGAFLCSSSCSKGGQAGSRQYPKTRAMPSGGKDYV</sequence>
<comment type="similarity">
    <text evidence="1 8">Belongs to the claudin family.</text>
</comment>
<keyword evidence="4 8" id="KW-0812">Transmembrane</keyword>
<feature type="transmembrane region" description="Helical" evidence="8">
    <location>
        <begin position="6"/>
        <end position="23"/>
    </location>
</feature>
<comment type="caution">
    <text evidence="10">The sequence shown here is derived from an EMBL/GenBank/DDBJ whole genome shotgun (WGS) entry which is preliminary data.</text>
</comment>
<evidence type="ECO:0000256" key="1">
    <source>
        <dbReference type="ARBA" id="ARBA00008295"/>
    </source>
</evidence>
<evidence type="ECO:0000256" key="8">
    <source>
        <dbReference type="RuleBase" id="RU060637"/>
    </source>
</evidence>
<dbReference type="Pfam" id="PF00822">
    <property type="entry name" value="PMP22_Claudin"/>
    <property type="match status" value="1"/>
</dbReference>
<dbReference type="GO" id="GO:0005886">
    <property type="term" value="C:plasma membrane"/>
    <property type="evidence" value="ECO:0007669"/>
    <property type="project" value="UniProtKB-SubCell"/>
</dbReference>
<dbReference type="PRINTS" id="PR01077">
    <property type="entry name" value="CLAUDIN"/>
</dbReference>
<dbReference type="InterPro" id="IPR006187">
    <property type="entry name" value="Claudin"/>
</dbReference>
<organism evidence="10 11">
    <name type="scientific">Acipenser ruthenus</name>
    <name type="common">Sterlet sturgeon</name>
    <dbReference type="NCBI Taxonomy" id="7906"/>
    <lineage>
        <taxon>Eukaryota</taxon>
        <taxon>Metazoa</taxon>
        <taxon>Chordata</taxon>
        <taxon>Craniata</taxon>
        <taxon>Vertebrata</taxon>
        <taxon>Euteleostomi</taxon>
        <taxon>Actinopterygii</taxon>
        <taxon>Chondrostei</taxon>
        <taxon>Acipenseriformes</taxon>
        <taxon>Acipenseridae</taxon>
        <taxon>Acipenser</taxon>
    </lineage>
</organism>
<keyword evidence="5 8" id="KW-0965">Cell junction</keyword>
<dbReference type="AlphaFoldDB" id="A0A444UIY4"/>
<evidence type="ECO:0000256" key="4">
    <source>
        <dbReference type="ARBA" id="ARBA00022692"/>
    </source>
</evidence>
<evidence type="ECO:0000256" key="2">
    <source>
        <dbReference type="ARBA" id="ARBA00022427"/>
    </source>
</evidence>
<evidence type="ECO:0000313" key="10">
    <source>
        <dbReference type="EMBL" id="RXM35114.1"/>
    </source>
</evidence>
<dbReference type="OrthoDB" id="10025519at2759"/>
<feature type="region of interest" description="Disordered" evidence="9">
    <location>
        <begin position="189"/>
        <end position="212"/>
    </location>
</feature>
<dbReference type="Proteomes" id="UP000289886">
    <property type="component" value="Unassembled WGS sequence"/>
</dbReference>
<accession>A0A444UIY4</accession>
<comment type="function">
    <text evidence="8">Claudins function as major constituents of the tight junction complexes that regulate the permeability of epithelia.</text>
</comment>
<dbReference type="PANTHER" id="PTHR12002">
    <property type="entry name" value="CLAUDIN"/>
    <property type="match status" value="1"/>
</dbReference>